<keyword evidence="3" id="KW-1185">Reference proteome</keyword>
<comment type="caution">
    <text evidence="2">The sequence shown here is derived from an EMBL/GenBank/DDBJ whole genome shotgun (WGS) entry which is preliminary data.</text>
</comment>
<dbReference type="OrthoDB" id="5983570at2759"/>
<organism evidence="2 3">
    <name type="scientific">Desmophyllum pertusum</name>
    <dbReference type="NCBI Taxonomy" id="174260"/>
    <lineage>
        <taxon>Eukaryota</taxon>
        <taxon>Metazoa</taxon>
        <taxon>Cnidaria</taxon>
        <taxon>Anthozoa</taxon>
        <taxon>Hexacorallia</taxon>
        <taxon>Scleractinia</taxon>
        <taxon>Caryophylliina</taxon>
        <taxon>Caryophylliidae</taxon>
        <taxon>Desmophyllum</taxon>
    </lineage>
</organism>
<evidence type="ECO:0000256" key="1">
    <source>
        <dbReference type="SAM" id="Phobius"/>
    </source>
</evidence>
<reference evidence="2" key="1">
    <citation type="submission" date="2023-01" db="EMBL/GenBank/DDBJ databases">
        <title>Genome assembly of the deep-sea coral Lophelia pertusa.</title>
        <authorList>
            <person name="Herrera S."/>
            <person name="Cordes E."/>
        </authorList>
    </citation>
    <scope>NUCLEOTIDE SEQUENCE</scope>
    <source>
        <strain evidence="2">USNM1676648</strain>
        <tissue evidence="2">Polyp</tissue>
    </source>
</reference>
<name>A0A9X0A3G7_9CNID</name>
<feature type="transmembrane region" description="Helical" evidence="1">
    <location>
        <begin position="80"/>
        <end position="99"/>
    </location>
</feature>
<keyword evidence="1" id="KW-0472">Membrane</keyword>
<feature type="transmembrane region" description="Helical" evidence="1">
    <location>
        <begin position="35"/>
        <end position="60"/>
    </location>
</feature>
<evidence type="ECO:0000313" key="2">
    <source>
        <dbReference type="EMBL" id="KAJ7392748.1"/>
    </source>
</evidence>
<proteinExistence type="predicted"/>
<accession>A0A9X0A3G7</accession>
<gene>
    <name evidence="2" type="ORF">OS493_010403</name>
</gene>
<dbReference type="Proteomes" id="UP001163046">
    <property type="component" value="Unassembled WGS sequence"/>
</dbReference>
<sequence length="123" mass="14203">MEFSHRLMEWPYFPWQLDFCISTLFINSGSRNATILLVILNFTAHAFFGIYLGIVTAVTLVVDLFTNPLPFARKLSSPSIWRAVNVHFISVALLSWWIVPLLKNFNYIGGLPWKNDSEKRIQV</sequence>
<protein>
    <submittedName>
        <fullName evidence="2">Uncharacterized protein</fullName>
    </submittedName>
</protein>
<dbReference type="EMBL" id="MU825400">
    <property type="protein sequence ID" value="KAJ7392748.1"/>
    <property type="molecule type" value="Genomic_DNA"/>
</dbReference>
<evidence type="ECO:0000313" key="3">
    <source>
        <dbReference type="Proteomes" id="UP001163046"/>
    </source>
</evidence>
<keyword evidence="1" id="KW-1133">Transmembrane helix</keyword>
<dbReference type="AlphaFoldDB" id="A0A9X0A3G7"/>
<keyword evidence="1" id="KW-0812">Transmembrane</keyword>